<comment type="function">
    <text evidence="6">Substrate-binding subunit of tRNA (adenine-N1-)-methyltransferase, which catalyzes the formation of N1-methyladenine at position 58 (m1A58) in initiator methionyl-tRNA.</text>
</comment>
<accession>A0A8S3SWN3</accession>
<evidence type="ECO:0000256" key="2">
    <source>
        <dbReference type="ARBA" id="ARBA00008320"/>
    </source>
</evidence>
<sequence>MACAENISSTKLLSENDQVILKKGKCCQVFQIKKKRFVWLDKVKFTLDGVIGHRYGTTFRVTNGEMVKVNKKELDEAFQSTEQGKDNRGLHDLDSNQKLSRDDIELMKKTGMEGEKIIGQLIENSTTFKDKTEYAQEKWIKKKKKKHLQIFTVLKPTARLLCEMYHGKAPQKICHIRIDTLAQILTYSNVRANCNMAVVDTTNGLVVGAVLERLGGHGKVIHFHTGEMTRPALEAMDFPQHFLDNLYSFPLNQTNQIENPDSPYDEQSESRNKNESKTDRTQNDSAKETVNKNENETESMDQSENEVKTENDETKEKECVDLSKSTDTVETKETGKTTGKPEGNQGKRKHRDRETREQSRNLRNKRIRDAKQLLLQKNMDGLIVACKYHPTPIVLALLDYIAPCRPIVLYSQHKEPLMDCYAFMRERGGIVNFRLTETWLREYQVLPMRTHPHIGMSGGGGYLLTALTLMKPT</sequence>
<dbReference type="OrthoDB" id="10254665at2759"/>
<dbReference type="PANTHER" id="PTHR12945">
    <property type="entry name" value="TRANSLATION INITIATION FACTOR EIF3-RELATED"/>
    <property type="match status" value="1"/>
</dbReference>
<dbReference type="GO" id="GO:0031515">
    <property type="term" value="C:tRNA (m1A) methyltransferase complex"/>
    <property type="evidence" value="ECO:0007669"/>
    <property type="project" value="UniProtKB-UniRule"/>
</dbReference>
<evidence type="ECO:0000256" key="5">
    <source>
        <dbReference type="ARBA" id="ARBA00023242"/>
    </source>
</evidence>
<evidence type="ECO:0000313" key="8">
    <source>
        <dbReference type="EMBL" id="CAG2225962.1"/>
    </source>
</evidence>
<dbReference type="EMBL" id="CAJPWZ010001865">
    <property type="protein sequence ID" value="CAG2225962.1"/>
    <property type="molecule type" value="Genomic_DNA"/>
</dbReference>
<evidence type="ECO:0000256" key="6">
    <source>
        <dbReference type="PIRNR" id="PIRNR038170"/>
    </source>
</evidence>
<keyword evidence="9" id="KW-1185">Reference proteome</keyword>
<evidence type="ECO:0000256" key="3">
    <source>
        <dbReference type="ARBA" id="ARBA00021704"/>
    </source>
</evidence>
<proteinExistence type="inferred from homology"/>
<dbReference type="PANTHER" id="PTHR12945:SF0">
    <property type="entry name" value="TRNA (ADENINE(58)-N(1))-METHYLTRANSFERASE NON-CATALYTIC SUBUNIT TRM6"/>
    <property type="match status" value="1"/>
</dbReference>
<reference evidence="8" key="1">
    <citation type="submission" date="2021-03" db="EMBL/GenBank/DDBJ databases">
        <authorList>
            <person name="Bekaert M."/>
        </authorList>
    </citation>
    <scope>NUCLEOTIDE SEQUENCE</scope>
</reference>
<dbReference type="GO" id="GO:0005634">
    <property type="term" value="C:nucleus"/>
    <property type="evidence" value="ECO:0007669"/>
    <property type="project" value="UniProtKB-SubCell"/>
</dbReference>
<evidence type="ECO:0000313" key="9">
    <source>
        <dbReference type="Proteomes" id="UP000683360"/>
    </source>
</evidence>
<organism evidence="8 9">
    <name type="scientific">Mytilus edulis</name>
    <name type="common">Blue mussel</name>
    <dbReference type="NCBI Taxonomy" id="6550"/>
    <lineage>
        <taxon>Eukaryota</taxon>
        <taxon>Metazoa</taxon>
        <taxon>Spiralia</taxon>
        <taxon>Lophotrochozoa</taxon>
        <taxon>Mollusca</taxon>
        <taxon>Bivalvia</taxon>
        <taxon>Autobranchia</taxon>
        <taxon>Pteriomorphia</taxon>
        <taxon>Mytilida</taxon>
        <taxon>Mytiloidea</taxon>
        <taxon>Mytilidae</taxon>
        <taxon>Mytilinae</taxon>
        <taxon>Mytilus</taxon>
    </lineage>
</organism>
<dbReference type="Pfam" id="PF04189">
    <property type="entry name" value="Gcd10p"/>
    <property type="match status" value="1"/>
</dbReference>
<evidence type="ECO:0000256" key="4">
    <source>
        <dbReference type="ARBA" id="ARBA00022694"/>
    </source>
</evidence>
<evidence type="ECO:0000256" key="7">
    <source>
        <dbReference type="SAM" id="MobiDB-lite"/>
    </source>
</evidence>
<comment type="subunit">
    <text evidence="6">Heterotetramer.</text>
</comment>
<protein>
    <recommendedName>
        <fullName evidence="3 6">tRNA (adenine(58)-N(1))-methyltransferase non-catalytic subunit TRM6</fullName>
    </recommendedName>
</protein>
<feature type="compositionally biased region" description="Basic and acidic residues" evidence="7">
    <location>
        <begin position="268"/>
        <end position="295"/>
    </location>
</feature>
<dbReference type="Proteomes" id="UP000683360">
    <property type="component" value="Unassembled WGS sequence"/>
</dbReference>
<dbReference type="InterPro" id="IPR017423">
    <property type="entry name" value="TRM6"/>
</dbReference>
<keyword evidence="4 6" id="KW-0819">tRNA processing</keyword>
<keyword evidence="5 6" id="KW-0539">Nucleus</keyword>
<name>A0A8S3SWN3_MYTED</name>
<evidence type="ECO:0000256" key="1">
    <source>
        <dbReference type="ARBA" id="ARBA00004123"/>
    </source>
</evidence>
<comment type="subcellular location">
    <subcellularLocation>
        <location evidence="1 6">Nucleus</location>
    </subcellularLocation>
</comment>
<gene>
    <name evidence="8" type="ORF">MEDL_39065</name>
</gene>
<dbReference type="PIRSF" id="PIRSF038170">
    <property type="entry name" value="tRNA_m1A_mtfrase"/>
    <property type="match status" value="1"/>
</dbReference>
<feature type="compositionally biased region" description="Basic and acidic residues" evidence="7">
    <location>
        <begin position="305"/>
        <end position="321"/>
    </location>
</feature>
<feature type="region of interest" description="Disordered" evidence="7">
    <location>
        <begin position="253"/>
        <end position="365"/>
    </location>
</feature>
<comment type="similarity">
    <text evidence="2 6">Belongs to the TRM6/GCD10 family.</text>
</comment>
<comment type="caution">
    <text evidence="8">The sequence shown here is derived from an EMBL/GenBank/DDBJ whole genome shotgun (WGS) entry which is preliminary data.</text>
</comment>
<dbReference type="GO" id="GO:0030488">
    <property type="term" value="P:tRNA methylation"/>
    <property type="evidence" value="ECO:0007669"/>
    <property type="project" value="InterPro"/>
</dbReference>
<dbReference type="AlphaFoldDB" id="A0A8S3SWN3"/>